<keyword evidence="2" id="KW-1185">Reference proteome</keyword>
<dbReference type="HOGENOM" id="CLU_3374088_0_0_6"/>
<dbReference type="EMBL" id="CP001277">
    <property type="protein sequence ID" value="ACQ67858.1"/>
    <property type="molecule type" value="Genomic_DNA"/>
</dbReference>
<accession>C4K5L5</accession>
<dbReference type="Proteomes" id="UP000002334">
    <property type="component" value="Chromosome"/>
</dbReference>
<organism evidence="1 2">
    <name type="scientific">Hamiltonella defensa subsp. Acyrthosiphon pisum (strain 5AT)</name>
    <dbReference type="NCBI Taxonomy" id="572265"/>
    <lineage>
        <taxon>Bacteria</taxon>
        <taxon>Pseudomonadati</taxon>
        <taxon>Pseudomonadota</taxon>
        <taxon>Gammaproteobacteria</taxon>
        <taxon>Enterobacterales</taxon>
        <taxon>Enterobacteriaceae</taxon>
        <taxon>aphid secondary symbionts</taxon>
        <taxon>Candidatus Williamhamiltonella</taxon>
    </lineage>
</organism>
<dbReference type="AlphaFoldDB" id="C4K5L5"/>
<protein>
    <submittedName>
        <fullName evidence="1">Uncharacterized protein</fullName>
    </submittedName>
</protein>
<gene>
    <name evidence="1" type="ordered locus">HDEF_1199</name>
</gene>
<evidence type="ECO:0000313" key="1">
    <source>
        <dbReference type="EMBL" id="ACQ67858.1"/>
    </source>
</evidence>
<sequence>MAFEHLFMDNTQGYPQEWWITLFPLSVIKTDKNT</sequence>
<proteinExistence type="predicted"/>
<dbReference type="KEGG" id="hde:HDEF_1199"/>
<evidence type="ECO:0000313" key="2">
    <source>
        <dbReference type="Proteomes" id="UP000002334"/>
    </source>
</evidence>
<reference evidence="1 2" key="1">
    <citation type="journal article" date="2009" name="Proc. Natl. Acad. Sci. U.S.A.">
        <title>Hamiltonella defensa, genome evolution of protective bacterial endosymbiont from pathogenic ancestors.</title>
        <authorList>
            <person name="Degnan P.H."/>
            <person name="Yu Y."/>
            <person name="Sisneros N."/>
            <person name="Wing R.A."/>
            <person name="Moran N.A."/>
        </authorList>
    </citation>
    <scope>NUCLEOTIDE SEQUENCE [LARGE SCALE GENOMIC DNA]</scope>
    <source>
        <strain evidence="2">5AT</strain>
    </source>
</reference>
<name>C4K5L5_HAMD5</name>